<evidence type="ECO:0000259" key="5">
    <source>
        <dbReference type="PROSITE" id="PS50893"/>
    </source>
</evidence>
<evidence type="ECO:0000256" key="4">
    <source>
        <dbReference type="ARBA" id="ARBA00022840"/>
    </source>
</evidence>
<evidence type="ECO:0000313" key="7">
    <source>
        <dbReference type="Proteomes" id="UP000290261"/>
    </source>
</evidence>
<keyword evidence="4 6" id="KW-0067">ATP-binding</keyword>
<sequence length="313" mass="35145">MENARLRIENLSHRYTSQWAVKDVSFDVTHNGVIGLLGSNGAGKSTLMNTMCGTLYQTKGDIFINGIDVRKYPKEAKKQIGFLPQKAPLHPDLTVDEYLLHCAKLRHTDKKIIHDAIEEAKLKCGIMHFSNRLLRNLSGGYQQRVGIAQAIVHKPSFVVLDEPTNGLDPNQIIEVRNLIKNIAKDCSVLVSTHILSEVEAICDHIKMIENGVMVFEGTIEEFHNVIETNTALVKMRTPPSIEELEKMKGVDAVTPLNAKGVFRFKVNNEKDTLENIVELSIKGGWHLYEITVEKTTLEETFAALSKKEFVNQV</sequence>
<comment type="similarity">
    <text evidence="1">Belongs to the ABC transporter superfamily.</text>
</comment>
<dbReference type="PANTHER" id="PTHR43335">
    <property type="entry name" value="ABC TRANSPORTER, ATP-BINDING PROTEIN"/>
    <property type="match status" value="1"/>
</dbReference>
<keyword evidence="3" id="KW-0547">Nucleotide-binding</keyword>
<evidence type="ECO:0000313" key="6">
    <source>
        <dbReference type="EMBL" id="RYC50431.1"/>
    </source>
</evidence>
<protein>
    <submittedName>
        <fullName evidence="6">Multidrug ABC transporter ATP-binding protein</fullName>
    </submittedName>
</protein>
<evidence type="ECO:0000256" key="3">
    <source>
        <dbReference type="ARBA" id="ARBA00022741"/>
    </source>
</evidence>
<reference evidence="6 7" key="1">
    <citation type="submission" date="2014-04" db="EMBL/GenBank/DDBJ databases">
        <title>Whole genome of Muricauda olearia.</title>
        <authorList>
            <person name="Zhang X.-H."/>
            <person name="Tang K."/>
        </authorList>
    </citation>
    <scope>NUCLEOTIDE SEQUENCE [LARGE SCALE GENOMIC DNA]</scope>
    <source>
        <strain evidence="6 7">Th120</strain>
    </source>
</reference>
<name>A0A444VI42_9FLAO</name>
<gene>
    <name evidence="6" type="ORF">DN53_05805</name>
</gene>
<feature type="domain" description="ABC transporter" evidence="5">
    <location>
        <begin position="6"/>
        <end position="235"/>
    </location>
</feature>
<accession>A0A444VI42</accession>
<evidence type="ECO:0000256" key="1">
    <source>
        <dbReference type="ARBA" id="ARBA00005417"/>
    </source>
</evidence>
<dbReference type="RefSeq" id="WP_129656011.1">
    <property type="nucleotide sequence ID" value="NZ_ML142914.1"/>
</dbReference>
<organism evidence="6 7">
    <name type="scientific">Flagellimonas olearia</name>
    <dbReference type="NCBI Taxonomy" id="552546"/>
    <lineage>
        <taxon>Bacteria</taxon>
        <taxon>Pseudomonadati</taxon>
        <taxon>Bacteroidota</taxon>
        <taxon>Flavobacteriia</taxon>
        <taxon>Flavobacteriales</taxon>
        <taxon>Flavobacteriaceae</taxon>
        <taxon>Flagellimonas</taxon>
    </lineage>
</organism>
<dbReference type="InterPro" id="IPR003593">
    <property type="entry name" value="AAA+_ATPase"/>
</dbReference>
<keyword evidence="2" id="KW-0813">Transport</keyword>
<keyword evidence="7" id="KW-1185">Reference proteome</keyword>
<comment type="caution">
    <text evidence="6">The sequence shown here is derived from an EMBL/GenBank/DDBJ whole genome shotgun (WGS) entry which is preliminary data.</text>
</comment>
<dbReference type="PANTHER" id="PTHR43335:SF4">
    <property type="entry name" value="ABC TRANSPORTER, ATP-BINDING PROTEIN"/>
    <property type="match status" value="1"/>
</dbReference>
<dbReference type="PROSITE" id="PS50893">
    <property type="entry name" value="ABC_TRANSPORTER_2"/>
    <property type="match status" value="1"/>
</dbReference>
<dbReference type="Pfam" id="PF00005">
    <property type="entry name" value="ABC_tran"/>
    <property type="match status" value="1"/>
</dbReference>
<dbReference type="SUPFAM" id="SSF52540">
    <property type="entry name" value="P-loop containing nucleoside triphosphate hydrolases"/>
    <property type="match status" value="1"/>
</dbReference>
<dbReference type="Gene3D" id="3.40.50.300">
    <property type="entry name" value="P-loop containing nucleotide triphosphate hydrolases"/>
    <property type="match status" value="1"/>
</dbReference>
<dbReference type="SMART" id="SM00382">
    <property type="entry name" value="AAA"/>
    <property type="match status" value="1"/>
</dbReference>
<evidence type="ECO:0000256" key="2">
    <source>
        <dbReference type="ARBA" id="ARBA00022448"/>
    </source>
</evidence>
<dbReference type="GO" id="GO:0005524">
    <property type="term" value="F:ATP binding"/>
    <property type="evidence" value="ECO:0007669"/>
    <property type="project" value="UniProtKB-KW"/>
</dbReference>
<dbReference type="InterPro" id="IPR027417">
    <property type="entry name" value="P-loop_NTPase"/>
</dbReference>
<proteinExistence type="inferred from homology"/>
<dbReference type="EMBL" id="JJMP01000010">
    <property type="protein sequence ID" value="RYC50431.1"/>
    <property type="molecule type" value="Genomic_DNA"/>
</dbReference>
<dbReference type="InterPro" id="IPR003439">
    <property type="entry name" value="ABC_transporter-like_ATP-bd"/>
</dbReference>
<dbReference type="AlphaFoldDB" id="A0A444VI42"/>
<dbReference type="Proteomes" id="UP000290261">
    <property type="component" value="Unassembled WGS sequence"/>
</dbReference>
<dbReference type="GO" id="GO:0016887">
    <property type="term" value="F:ATP hydrolysis activity"/>
    <property type="evidence" value="ECO:0007669"/>
    <property type="project" value="InterPro"/>
</dbReference>